<dbReference type="KEGG" id="adin:H7849_19635"/>
<dbReference type="AlphaFoldDB" id="A0A7G8BFG1"/>
<evidence type="ECO:0000313" key="3">
    <source>
        <dbReference type="EMBL" id="QNI31281.1"/>
    </source>
</evidence>
<dbReference type="InterPro" id="IPR036412">
    <property type="entry name" value="HAD-like_sf"/>
</dbReference>
<dbReference type="SFLD" id="SFLDS00003">
    <property type="entry name" value="Haloacid_Dehalogenase"/>
    <property type="match status" value="1"/>
</dbReference>
<protein>
    <submittedName>
        <fullName evidence="3">5'-3'-deoxyribonucleotidase</fullName>
    </submittedName>
</protein>
<dbReference type="SUPFAM" id="SSF56784">
    <property type="entry name" value="HAD-like"/>
    <property type="match status" value="1"/>
</dbReference>
<dbReference type="Pfam" id="PF06941">
    <property type="entry name" value="NT5C"/>
    <property type="match status" value="1"/>
</dbReference>
<dbReference type="Proteomes" id="UP000515312">
    <property type="component" value="Chromosome"/>
</dbReference>
<feature type="active site" description="Nucleophile" evidence="2">
    <location>
        <position position="7"/>
    </location>
</feature>
<accession>A0A7G8BFG1</accession>
<dbReference type="RefSeq" id="WP_186741792.1">
    <property type="nucleotide sequence ID" value="NZ_CP060394.1"/>
</dbReference>
<feature type="active site" description="Proton donor" evidence="2">
    <location>
        <position position="9"/>
    </location>
</feature>
<dbReference type="GO" id="GO:0008253">
    <property type="term" value="F:5'-nucleotidase activity"/>
    <property type="evidence" value="ECO:0007669"/>
    <property type="project" value="InterPro"/>
</dbReference>
<dbReference type="Gene3D" id="3.40.50.1000">
    <property type="entry name" value="HAD superfamily/HAD-like"/>
    <property type="match status" value="1"/>
</dbReference>
<evidence type="ECO:0000256" key="2">
    <source>
        <dbReference type="PIRSR" id="PIRSR610708-1"/>
    </source>
</evidence>
<dbReference type="GO" id="GO:0009223">
    <property type="term" value="P:pyrimidine deoxyribonucleotide catabolic process"/>
    <property type="evidence" value="ECO:0007669"/>
    <property type="project" value="TreeGrafter"/>
</dbReference>
<name>A0A7G8BFG1_9BACT</name>
<reference evidence="3 4" key="1">
    <citation type="submission" date="2020-08" db="EMBL/GenBank/DDBJ databases">
        <title>Edaphobacter telluris sp. nov. and Acidobacterium dinghuensis sp. nov., two acidobacteria isolated from forest soil.</title>
        <authorList>
            <person name="Fu J."/>
            <person name="Qiu L."/>
        </authorList>
    </citation>
    <scope>NUCLEOTIDE SEQUENCE [LARGE SCALE GENOMIC DNA]</scope>
    <source>
        <strain evidence="3">4Y35</strain>
    </source>
</reference>
<comment type="similarity">
    <text evidence="1">Belongs to the 5'(3')-deoxyribonucleotidase family.</text>
</comment>
<keyword evidence="4" id="KW-1185">Reference proteome</keyword>
<dbReference type="InterPro" id="IPR023214">
    <property type="entry name" value="HAD_sf"/>
</dbReference>
<sequence>MKRIAIDMDEVLADTLGEHIARYNRDHDEAITRTDLEGKWLWEIVSTDRQERLEGYLRSEDFFEDLEVMADSQGVVKALAEQYEVFIATAAMEFPNSFGPKFRWLRRHFPFLPPTHFVFCGDKGILNADYLIDDQPLHFRRFSGEGILFSAPHNLNVTGYRRVDNWQQVEHLFLSVGKP</sequence>
<proteinExistence type="inferred from homology"/>
<dbReference type="EMBL" id="CP060394">
    <property type="protein sequence ID" value="QNI31281.1"/>
    <property type="molecule type" value="Genomic_DNA"/>
</dbReference>
<dbReference type="InterPro" id="IPR010708">
    <property type="entry name" value="5'(3')-deoxyribonucleotidase"/>
</dbReference>
<organism evidence="3 4">
    <name type="scientific">Alloacidobacterium dinghuense</name>
    <dbReference type="NCBI Taxonomy" id="2763107"/>
    <lineage>
        <taxon>Bacteria</taxon>
        <taxon>Pseudomonadati</taxon>
        <taxon>Acidobacteriota</taxon>
        <taxon>Terriglobia</taxon>
        <taxon>Terriglobales</taxon>
        <taxon>Acidobacteriaceae</taxon>
        <taxon>Alloacidobacterium</taxon>
    </lineage>
</organism>
<gene>
    <name evidence="3" type="ORF">H7849_19635</name>
</gene>
<dbReference type="PANTHER" id="PTHR16504:SF4">
    <property type="entry name" value="5'(3')-DEOXYRIBONUCLEOTIDASE"/>
    <property type="match status" value="1"/>
</dbReference>
<dbReference type="Gene3D" id="1.10.40.40">
    <property type="entry name" value="Deoxyribonucleotidase, domain 2"/>
    <property type="match status" value="1"/>
</dbReference>
<evidence type="ECO:0000313" key="4">
    <source>
        <dbReference type="Proteomes" id="UP000515312"/>
    </source>
</evidence>
<dbReference type="SFLD" id="SFLDG01126">
    <property type="entry name" value="C1.2:_Nucleotidase_Like"/>
    <property type="match status" value="1"/>
</dbReference>
<dbReference type="PANTHER" id="PTHR16504">
    <property type="entry name" value="5'(3')-DEOXYRIBONUCLEOTIDASE"/>
    <property type="match status" value="1"/>
</dbReference>
<evidence type="ECO:0000256" key="1">
    <source>
        <dbReference type="ARBA" id="ARBA00009589"/>
    </source>
</evidence>
<dbReference type="SFLD" id="SFLDG01146">
    <property type="entry name" value="C1.2.2"/>
    <property type="match status" value="1"/>
</dbReference>